<dbReference type="Proteomes" id="UP000273898">
    <property type="component" value="Unassembled WGS sequence"/>
</dbReference>
<organism evidence="11 13">
    <name type="scientific">Pedobacter alluvionis</name>
    <dbReference type="NCBI Taxonomy" id="475253"/>
    <lineage>
        <taxon>Bacteria</taxon>
        <taxon>Pseudomonadati</taxon>
        <taxon>Bacteroidota</taxon>
        <taxon>Sphingobacteriia</taxon>
        <taxon>Sphingobacteriales</taxon>
        <taxon>Sphingobacteriaceae</taxon>
        <taxon>Pedobacter</taxon>
    </lineage>
</organism>
<keyword evidence="12" id="KW-0012">Acyltransferase</keyword>
<dbReference type="GO" id="GO:0003852">
    <property type="term" value="F:2-isopropylmalate synthase activity"/>
    <property type="evidence" value="ECO:0007669"/>
    <property type="project" value="UniProtKB-EC"/>
</dbReference>
<dbReference type="FunFam" id="1.10.238.260:FF:000001">
    <property type="entry name" value="2-isopropylmalate synthase"/>
    <property type="match status" value="1"/>
</dbReference>
<evidence type="ECO:0000313" key="12">
    <source>
        <dbReference type="EMBL" id="TFB33877.1"/>
    </source>
</evidence>
<dbReference type="AlphaFoldDB" id="A0A497Y267"/>
<keyword evidence="5" id="KW-0028">Amino-acid biosynthesis</keyword>
<dbReference type="PANTHER" id="PTHR10277:SF9">
    <property type="entry name" value="2-ISOPROPYLMALATE SYNTHASE 1, CHLOROPLASTIC-RELATED"/>
    <property type="match status" value="1"/>
</dbReference>
<comment type="caution">
    <text evidence="11">The sequence shown here is derived from an EMBL/GenBank/DDBJ whole genome shotgun (WGS) entry which is preliminary data.</text>
</comment>
<dbReference type="PANTHER" id="PTHR10277">
    <property type="entry name" value="HOMOCITRATE SYNTHASE-RELATED"/>
    <property type="match status" value="1"/>
</dbReference>
<dbReference type="NCBIfam" id="NF002086">
    <property type="entry name" value="PRK00915.1-3"/>
    <property type="match status" value="1"/>
</dbReference>
<keyword evidence="4" id="KW-0432">Leucine biosynthesis</keyword>
<evidence type="ECO:0000313" key="11">
    <source>
        <dbReference type="EMBL" id="RLJ76862.1"/>
    </source>
</evidence>
<proteinExistence type="inferred from homology"/>
<dbReference type="Gene3D" id="3.20.20.70">
    <property type="entry name" value="Aldolase class I"/>
    <property type="match status" value="1"/>
</dbReference>
<evidence type="ECO:0000256" key="5">
    <source>
        <dbReference type="ARBA" id="ARBA00022605"/>
    </source>
</evidence>
<dbReference type="GO" id="GO:0009098">
    <property type="term" value="P:L-leucine biosynthetic process"/>
    <property type="evidence" value="ECO:0007669"/>
    <property type="project" value="UniProtKB-KW"/>
</dbReference>
<dbReference type="InterPro" id="IPR054691">
    <property type="entry name" value="LeuA/HCS_post-cat"/>
</dbReference>
<name>A0A497Y267_9SPHI</name>
<dbReference type="RefSeq" id="WP_121283703.1">
    <property type="nucleotide sequence ID" value="NZ_RCCK01000011.1"/>
</dbReference>
<dbReference type="SUPFAM" id="SSF51569">
    <property type="entry name" value="Aldolase"/>
    <property type="match status" value="1"/>
</dbReference>
<dbReference type="Gene3D" id="1.10.238.260">
    <property type="match status" value="1"/>
</dbReference>
<dbReference type="InterPro" id="IPR013785">
    <property type="entry name" value="Aldolase_TIM"/>
</dbReference>
<evidence type="ECO:0000313" key="13">
    <source>
        <dbReference type="Proteomes" id="UP000273898"/>
    </source>
</evidence>
<evidence type="ECO:0000256" key="2">
    <source>
        <dbReference type="ARBA" id="ARBA00009396"/>
    </source>
</evidence>
<dbReference type="CDD" id="cd07940">
    <property type="entry name" value="DRE_TIM_IPMS"/>
    <property type="match status" value="1"/>
</dbReference>
<dbReference type="InterPro" id="IPR002034">
    <property type="entry name" value="AIPM/Hcit_synth_CS"/>
</dbReference>
<keyword evidence="8" id="KW-0100">Branched-chain amino acid biosynthesis</keyword>
<keyword evidence="6 9" id="KW-0808">Transferase</keyword>
<keyword evidence="14" id="KW-1185">Reference proteome</keyword>
<protein>
    <recommendedName>
        <fullName evidence="3">2-isopropylmalate synthase</fullName>
        <ecNumber evidence="3">2.3.3.13</ecNumber>
    </recommendedName>
</protein>
<gene>
    <name evidence="11" type="ORF">BCL90_1908</name>
    <name evidence="12" type="ORF">E3V97_07465</name>
</gene>
<evidence type="ECO:0000256" key="3">
    <source>
        <dbReference type="ARBA" id="ARBA00012973"/>
    </source>
</evidence>
<dbReference type="Pfam" id="PF00682">
    <property type="entry name" value="HMGL-like"/>
    <property type="match status" value="1"/>
</dbReference>
<comment type="similarity">
    <text evidence="2">Belongs to the alpha-IPM synthase/homocitrate synthase family. LeuA type 1 subfamily.</text>
</comment>
<feature type="domain" description="Pyruvate carboxyltransferase" evidence="10">
    <location>
        <begin position="8"/>
        <end position="269"/>
    </location>
</feature>
<keyword evidence="7" id="KW-0464">Manganese</keyword>
<evidence type="ECO:0000256" key="7">
    <source>
        <dbReference type="ARBA" id="ARBA00023211"/>
    </source>
</evidence>
<dbReference type="InterPro" id="IPR050073">
    <property type="entry name" value="2-IPM_HCS-like"/>
</dbReference>
<evidence type="ECO:0000256" key="6">
    <source>
        <dbReference type="ARBA" id="ARBA00022679"/>
    </source>
</evidence>
<dbReference type="EMBL" id="RCCK01000011">
    <property type="protein sequence ID" value="RLJ76862.1"/>
    <property type="molecule type" value="Genomic_DNA"/>
</dbReference>
<reference evidence="12 14" key="2">
    <citation type="submission" date="2019-03" db="EMBL/GenBank/DDBJ databases">
        <authorList>
            <person name="He R.-H."/>
        </authorList>
    </citation>
    <scope>NUCLEOTIDE SEQUENCE [LARGE SCALE GENOMIC DNA]</scope>
    <source>
        <strain evidence="12 14">DSM 19624</strain>
    </source>
</reference>
<dbReference type="Proteomes" id="UP000297429">
    <property type="component" value="Unassembled WGS sequence"/>
</dbReference>
<evidence type="ECO:0000313" key="14">
    <source>
        <dbReference type="Proteomes" id="UP000297429"/>
    </source>
</evidence>
<reference evidence="11 13" key="1">
    <citation type="submission" date="2018-10" db="EMBL/GenBank/DDBJ databases">
        <title>Genomic Encyclopedia of Archaeal and Bacterial Type Strains, Phase II (KMG-II): from individual species to whole genera.</title>
        <authorList>
            <person name="Goeker M."/>
        </authorList>
    </citation>
    <scope>NUCLEOTIDE SEQUENCE [LARGE SCALE GENOMIC DNA]</scope>
    <source>
        <strain evidence="11 13">DSM 19624</strain>
    </source>
</reference>
<evidence type="ECO:0000256" key="4">
    <source>
        <dbReference type="ARBA" id="ARBA00022430"/>
    </source>
</evidence>
<dbReference type="Pfam" id="PF22617">
    <property type="entry name" value="HCS_D2"/>
    <property type="match status" value="1"/>
</dbReference>
<dbReference type="EC" id="2.3.3.13" evidence="3"/>
<dbReference type="PROSITE" id="PS00815">
    <property type="entry name" value="AIPM_HOMOCIT_SYNTH_1"/>
    <property type="match status" value="1"/>
</dbReference>
<dbReference type="EMBL" id="SOPX01000001">
    <property type="protein sequence ID" value="TFB33877.1"/>
    <property type="molecule type" value="Genomic_DNA"/>
</dbReference>
<evidence type="ECO:0000259" key="10">
    <source>
        <dbReference type="PROSITE" id="PS50991"/>
    </source>
</evidence>
<dbReference type="FunFam" id="3.20.20.70:FF:000010">
    <property type="entry name" value="2-isopropylmalate synthase"/>
    <property type="match status" value="1"/>
</dbReference>
<dbReference type="PROSITE" id="PS00816">
    <property type="entry name" value="AIPM_HOMOCIT_SYNTH_2"/>
    <property type="match status" value="1"/>
</dbReference>
<comment type="pathway">
    <text evidence="1">Amino-acid biosynthesis; L-leucine biosynthesis; L-leucine from 3-methyl-2-oxobutanoate: step 1/4.</text>
</comment>
<accession>A0A497Y267</accession>
<evidence type="ECO:0000256" key="1">
    <source>
        <dbReference type="ARBA" id="ARBA00004689"/>
    </source>
</evidence>
<dbReference type="InterPro" id="IPR000891">
    <property type="entry name" value="PYR_CT"/>
</dbReference>
<dbReference type="PROSITE" id="PS50991">
    <property type="entry name" value="PYR_CT"/>
    <property type="match status" value="1"/>
</dbReference>
<evidence type="ECO:0000256" key="8">
    <source>
        <dbReference type="ARBA" id="ARBA00023304"/>
    </source>
</evidence>
<dbReference type="OrthoDB" id="9804858at2"/>
<evidence type="ECO:0000256" key="9">
    <source>
        <dbReference type="RuleBase" id="RU003523"/>
    </source>
</evidence>
<sequence length="386" mass="42739">MIHDPNKVYIFDTTLRDGEQVPGCQLDTNQKVEIAKSLELLGVDVIEAGFPVSSPGDFNSVIELSKAVTNPIICALTRANKNDIDVAADALRYAKRPRIHTGIGSSDFHIKHKFNSTREEILERAVEAVRYSKKFVEDVEFYAEDAGRADIEFLAKMVEAVIAAGATVVNIPDTNGYCLPDQYGSKILYLKENVKNIDKAIISVHCHNDLGLATANSIAGLQNGARQVECTINGIGERAGNTSMEEVVMILKTHKILGLNTQIDATRFYEMSHMIRNQMNMPVQPNKAIVGGNAFSHSSGIHQDGFLKNRENYEIIKPEDVGFPDATIVLTARSGRHALKHHLDRLGHKLEKDHLDIVYKQFLVLADSKQGINDYDLNQLVALHLA</sequence>